<organism evidence="2 3">
    <name type="scientific">Liparis tanakae</name>
    <name type="common">Tanaka's snailfish</name>
    <dbReference type="NCBI Taxonomy" id="230148"/>
    <lineage>
        <taxon>Eukaryota</taxon>
        <taxon>Metazoa</taxon>
        <taxon>Chordata</taxon>
        <taxon>Craniata</taxon>
        <taxon>Vertebrata</taxon>
        <taxon>Euteleostomi</taxon>
        <taxon>Actinopterygii</taxon>
        <taxon>Neopterygii</taxon>
        <taxon>Teleostei</taxon>
        <taxon>Neoteleostei</taxon>
        <taxon>Acanthomorphata</taxon>
        <taxon>Eupercaria</taxon>
        <taxon>Perciformes</taxon>
        <taxon>Cottioidei</taxon>
        <taxon>Cottales</taxon>
        <taxon>Liparidae</taxon>
        <taxon>Liparis</taxon>
    </lineage>
</organism>
<name>A0A4Z2FD89_9TELE</name>
<gene>
    <name evidence="2" type="ORF">EYF80_050734</name>
</gene>
<dbReference type="EMBL" id="SRLO01001309">
    <property type="protein sequence ID" value="TNN39099.1"/>
    <property type="molecule type" value="Genomic_DNA"/>
</dbReference>
<feature type="region of interest" description="Disordered" evidence="1">
    <location>
        <begin position="62"/>
        <end position="102"/>
    </location>
</feature>
<dbReference type="AlphaFoldDB" id="A0A4Z2FD89"/>
<evidence type="ECO:0000313" key="2">
    <source>
        <dbReference type="EMBL" id="TNN39099.1"/>
    </source>
</evidence>
<protein>
    <submittedName>
        <fullName evidence="2">Uncharacterized protein</fullName>
    </submittedName>
</protein>
<proteinExistence type="predicted"/>
<comment type="caution">
    <text evidence="2">The sequence shown here is derived from an EMBL/GenBank/DDBJ whole genome shotgun (WGS) entry which is preliminary data.</text>
</comment>
<evidence type="ECO:0000256" key="1">
    <source>
        <dbReference type="SAM" id="MobiDB-lite"/>
    </source>
</evidence>
<dbReference type="OrthoDB" id="10487837at2759"/>
<evidence type="ECO:0000313" key="3">
    <source>
        <dbReference type="Proteomes" id="UP000314294"/>
    </source>
</evidence>
<dbReference type="Proteomes" id="UP000314294">
    <property type="component" value="Unassembled WGS sequence"/>
</dbReference>
<reference evidence="2 3" key="1">
    <citation type="submission" date="2019-03" db="EMBL/GenBank/DDBJ databases">
        <title>First draft genome of Liparis tanakae, snailfish: a comprehensive survey of snailfish specific genes.</title>
        <authorList>
            <person name="Kim W."/>
            <person name="Song I."/>
            <person name="Jeong J.-H."/>
            <person name="Kim D."/>
            <person name="Kim S."/>
            <person name="Ryu S."/>
            <person name="Song J.Y."/>
            <person name="Lee S.K."/>
        </authorList>
    </citation>
    <scope>NUCLEOTIDE SEQUENCE [LARGE SCALE GENOMIC DNA]</scope>
    <source>
        <tissue evidence="2">Muscle</tissue>
    </source>
</reference>
<accession>A0A4Z2FD89</accession>
<sequence length="102" mass="10484">MALMSPAAKRIPVLAVGGEHVRPGAAACTDLSEISSSISMSLAARPSLLNSGATDSAVTWPCHSSRATEPSAFPMTETGSNNTMTETGSNNTMTETQEVTTP</sequence>
<feature type="compositionally biased region" description="Polar residues" evidence="1">
    <location>
        <begin position="77"/>
        <end position="102"/>
    </location>
</feature>
<keyword evidence="3" id="KW-1185">Reference proteome</keyword>